<accession>A0ABS8VZQ4</accession>
<organism evidence="2 3">
    <name type="scientific">Datura stramonium</name>
    <name type="common">Jimsonweed</name>
    <name type="synonym">Common thornapple</name>
    <dbReference type="NCBI Taxonomy" id="4076"/>
    <lineage>
        <taxon>Eukaryota</taxon>
        <taxon>Viridiplantae</taxon>
        <taxon>Streptophyta</taxon>
        <taxon>Embryophyta</taxon>
        <taxon>Tracheophyta</taxon>
        <taxon>Spermatophyta</taxon>
        <taxon>Magnoliopsida</taxon>
        <taxon>eudicotyledons</taxon>
        <taxon>Gunneridae</taxon>
        <taxon>Pentapetalae</taxon>
        <taxon>asterids</taxon>
        <taxon>lamiids</taxon>
        <taxon>Solanales</taxon>
        <taxon>Solanaceae</taxon>
        <taxon>Solanoideae</taxon>
        <taxon>Datureae</taxon>
        <taxon>Datura</taxon>
    </lineage>
</organism>
<sequence>MEAGCFPAIGNFVGKGKRKMRVGKEEMEVLEMEVAAEVRKKGWPRFAGVMESEWFFGWSSSDRETLRDGDREKGSVMAASISDGREGEENGYGVSVVRRRRQWLPENGAGLGDFRVISGENERERMERDMPEIMVRGEGTASFYGPSLARK</sequence>
<evidence type="ECO:0000313" key="2">
    <source>
        <dbReference type="EMBL" id="MCE2054953.1"/>
    </source>
</evidence>
<dbReference type="Proteomes" id="UP000823775">
    <property type="component" value="Unassembled WGS sequence"/>
</dbReference>
<reference evidence="2 3" key="1">
    <citation type="journal article" date="2021" name="BMC Genomics">
        <title>Datura genome reveals duplications of psychoactive alkaloid biosynthetic genes and high mutation rate following tissue culture.</title>
        <authorList>
            <person name="Rajewski A."/>
            <person name="Carter-House D."/>
            <person name="Stajich J."/>
            <person name="Litt A."/>
        </authorList>
    </citation>
    <scope>NUCLEOTIDE SEQUENCE [LARGE SCALE GENOMIC DNA]</scope>
    <source>
        <strain evidence="2">AR-01</strain>
    </source>
</reference>
<feature type="compositionally biased region" description="Basic and acidic residues" evidence="1">
    <location>
        <begin position="62"/>
        <end position="74"/>
    </location>
</feature>
<gene>
    <name evidence="2" type="ORF">HAX54_041703</name>
</gene>
<comment type="caution">
    <text evidence="2">The sequence shown here is derived from an EMBL/GenBank/DDBJ whole genome shotgun (WGS) entry which is preliminary data.</text>
</comment>
<name>A0ABS8VZQ4_DATST</name>
<protein>
    <submittedName>
        <fullName evidence="2">Uncharacterized protein</fullName>
    </submittedName>
</protein>
<dbReference type="EMBL" id="JACEIK010006034">
    <property type="protein sequence ID" value="MCE2054953.1"/>
    <property type="molecule type" value="Genomic_DNA"/>
</dbReference>
<keyword evidence="3" id="KW-1185">Reference proteome</keyword>
<evidence type="ECO:0000313" key="3">
    <source>
        <dbReference type="Proteomes" id="UP000823775"/>
    </source>
</evidence>
<feature type="region of interest" description="Disordered" evidence="1">
    <location>
        <begin position="62"/>
        <end position="89"/>
    </location>
</feature>
<evidence type="ECO:0000256" key="1">
    <source>
        <dbReference type="SAM" id="MobiDB-lite"/>
    </source>
</evidence>
<proteinExistence type="predicted"/>